<dbReference type="InterPro" id="IPR006016">
    <property type="entry name" value="UspA"/>
</dbReference>
<reference evidence="4" key="1">
    <citation type="submission" date="2016-10" db="EMBL/GenBank/DDBJ databases">
        <authorList>
            <person name="Varghese N."/>
            <person name="Submissions S."/>
        </authorList>
    </citation>
    <scope>NUCLEOTIDE SEQUENCE [LARGE SCALE GENOMIC DNA]</scope>
    <source>
        <strain evidence="4">DSM 100420</strain>
    </source>
</reference>
<dbReference type="PANTHER" id="PTHR46268">
    <property type="entry name" value="STRESS RESPONSE PROTEIN NHAX"/>
    <property type="match status" value="1"/>
</dbReference>
<feature type="domain" description="UspA" evidence="2">
    <location>
        <begin position="1"/>
        <end position="55"/>
    </location>
</feature>
<dbReference type="CDD" id="cd23659">
    <property type="entry name" value="USP_At3g01520-like"/>
    <property type="match status" value="1"/>
</dbReference>
<gene>
    <name evidence="3" type="ORF">SAMN05444004_11111</name>
</gene>
<protein>
    <submittedName>
        <fullName evidence="3">Nucleotide-binding universal stress protein, UspA family</fullName>
    </submittedName>
</protein>
<keyword evidence="4" id="KW-1185">Reference proteome</keyword>
<accession>A0A1H3S930</accession>
<proteinExistence type="inferred from homology"/>
<dbReference type="OrthoDB" id="5564966at2"/>
<dbReference type="Pfam" id="PF00582">
    <property type="entry name" value="Usp"/>
    <property type="match status" value="2"/>
</dbReference>
<dbReference type="InterPro" id="IPR014729">
    <property type="entry name" value="Rossmann-like_a/b/a_fold"/>
</dbReference>
<sequence length="175" mass="18640">MIGKILLAVDGSQHAHRATGIAAELAGKLNAELIISHVLMHGRPADELVRMAEVEHLVEEAHTLVSPGMPYIRGAHQELLSGDSSDPRTARIITALGEQLIARAKTSCAAHGVKTIKSSIRAGDYADEILKDASDFNVDMIIIGSRGLGVIRSTVLGSVSQKVLHHSECTVTVVR</sequence>
<dbReference type="Proteomes" id="UP000198914">
    <property type="component" value="Unassembled WGS sequence"/>
</dbReference>
<dbReference type="EMBL" id="FNPX01000011">
    <property type="protein sequence ID" value="SDZ34118.1"/>
    <property type="molecule type" value="Genomic_DNA"/>
</dbReference>
<dbReference type="SUPFAM" id="SSF52402">
    <property type="entry name" value="Adenine nucleotide alpha hydrolases-like"/>
    <property type="match status" value="1"/>
</dbReference>
<organism evidence="3 4">
    <name type="scientific">Jannaschia faecimaris</name>
    <dbReference type="NCBI Taxonomy" id="1244108"/>
    <lineage>
        <taxon>Bacteria</taxon>
        <taxon>Pseudomonadati</taxon>
        <taxon>Pseudomonadota</taxon>
        <taxon>Alphaproteobacteria</taxon>
        <taxon>Rhodobacterales</taxon>
        <taxon>Roseobacteraceae</taxon>
        <taxon>Jannaschia</taxon>
    </lineage>
</organism>
<evidence type="ECO:0000259" key="2">
    <source>
        <dbReference type="Pfam" id="PF00582"/>
    </source>
</evidence>
<dbReference type="PANTHER" id="PTHR46268:SF6">
    <property type="entry name" value="UNIVERSAL STRESS PROTEIN UP12"/>
    <property type="match status" value="1"/>
</dbReference>
<evidence type="ECO:0000313" key="3">
    <source>
        <dbReference type="EMBL" id="SDZ34118.1"/>
    </source>
</evidence>
<evidence type="ECO:0000313" key="4">
    <source>
        <dbReference type="Proteomes" id="UP000198914"/>
    </source>
</evidence>
<dbReference type="Gene3D" id="3.40.50.620">
    <property type="entry name" value="HUPs"/>
    <property type="match status" value="1"/>
</dbReference>
<dbReference type="PRINTS" id="PR01438">
    <property type="entry name" value="UNVRSLSTRESS"/>
</dbReference>
<dbReference type="AlphaFoldDB" id="A0A1H3S930"/>
<name>A0A1H3S930_9RHOB</name>
<dbReference type="InterPro" id="IPR006015">
    <property type="entry name" value="Universal_stress_UspA"/>
</dbReference>
<dbReference type="RefSeq" id="WP_092646356.1">
    <property type="nucleotide sequence ID" value="NZ_FNPX01000011.1"/>
</dbReference>
<feature type="domain" description="UspA" evidence="2">
    <location>
        <begin position="98"/>
        <end position="175"/>
    </location>
</feature>
<evidence type="ECO:0000256" key="1">
    <source>
        <dbReference type="ARBA" id="ARBA00008791"/>
    </source>
</evidence>
<comment type="similarity">
    <text evidence="1">Belongs to the universal stress protein A family.</text>
</comment>